<organism evidence="1 2">
    <name type="scientific">Daejeonella lutea</name>
    <dbReference type="NCBI Taxonomy" id="572036"/>
    <lineage>
        <taxon>Bacteria</taxon>
        <taxon>Pseudomonadati</taxon>
        <taxon>Bacteroidota</taxon>
        <taxon>Sphingobacteriia</taxon>
        <taxon>Sphingobacteriales</taxon>
        <taxon>Sphingobacteriaceae</taxon>
        <taxon>Daejeonella</taxon>
    </lineage>
</organism>
<evidence type="ECO:0000313" key="1">
    <source>
        <dbReference type="EMBL" id="SKB44360.1"/>
    </source>
</evidence>
<protein>
    <submittedName>
        <fullName evidence="1">Uncharacterized protein</fullName>
    </submittedName>
</protein>
<dbReference type="STRING" id="572036.SAMN05661099_1461"/>
<reference evidence="2" key="1">
    <citation type="submission" date="2017-02" db="EMBL/GenBank/DDBJ databases">
        <authorList>
            <person name="Varghese N."/>
            <person name="Submissions S."/>
        </authorList>
    </citation>
    <scope>NUCLEOTIDE SEQUENCE [LARGE SCALE GENOMIC DNA]</scope>
    <source>
        <strain evidence="2">DSM 22385</strain>
    </source>
</reference>
<dbReference type="AlphaFoldDB" id="A0A1T5BBH7"/>
<dbReference type="EMBL" id="FUYR01000001">
    <property type="protein sequence ID" value="SKB44360.1"/>
    <property type="molecule type" value="Genomic_DNA"/>
</dbReference>
<accession>A0A1T5BBH7</accession>
<dbReference type="Proteomes" id="UP000189981">
    <property type="component" value="Unassembled WGS sequence"/>
</dbReference>
<keyword evidence="2" id="KW-1185">Reference proteome</keyword>
<evidence type="ECO:0000313" key="2">
    <source>
        <dbReference type="Proteomes" id="UP000189981"/>
    </source>
</evidence>
<name>A0A1T5BBH7_9SPHI</name>
<proteinExistence type="predicted"/>
<gene>
    <name evidence="1" type="ORF">SAMN05661099_1461</name>
</gene>
<sequence>MPPIAANYRELPVRRILISDQRRMPEDLIQNDGRQRAEEGEKKRRQIRLITSCLLAALRQRLRNPSAAPEGIPKKTSFSRTFPEEFPNKWGVFPNNSRSVVLQMHIIPRRTPKQMPEKPRGNPVNHLAVDRICLGLVLNQSSICLGAIINWCAINSELPCEEFKFNLTGLITGKNVTFADQSK</sequence>